<dbReference type="Proteomes" id="UP000295573">
    <property type="component" value="Unassembled WGS sequence"/>
</dbReference>
<accession>A0A4V2S1T1</accession>
<gene>
    <name evidence="3" type="ORF">EV646_12216</name>
</gene>
<evidence type="ECO:0000256" key="1">
    <source>
        <dbReference type="SAM" id="Phobius"/>
    </source>
</evidence>
<evidence type="ECO:0000313" key="4">
    <source>
        <dbReference type="Proteomes" id="UP000295573"/>
    </source>
</evidence>
<feature type="transmembrane region" description="Helical" evidence="1">
    <location>
        <begin position="176"/>
        <end position="199"/>
    </location>
</feature>
<dbReference type="InterPro" id="IPR058407">
    <property type="entry name" value="DUF8094"/>
</dbReference>
<protein>
    <recommendedName>
        <fullName evidence="2">DUF8094 domain-containing protein</fullName>
    </recommendedName>
</protein>
<dbReference type="Pfam" id="PF26366">
    <property type="entry name" value="DUF8094"/>
    <property type="match status" value="1"/>
</dbReference>
<keyword evidence="4" id="KW-1185">Reference proteome</keyword>
<keyword evidence="1" id="KW-0812">Transmembrane</keyword>
<comment type="caution">
    <text evidence="3">The sequence shown here is derived from an EMBL/GenBank/DDBJ whole genome shotgun (WGS) entry which is preliminary data.</text>
</comment>
<keyword evidence="1" id="KW-0472">Membrane</keyword>
<dbReference type="EMBL" id="SLWR01000022">
    <property type="protein sequence ID" value="TCO37790.1"/>
    <property type="molecule type" value="Genomic_DNA"/>
</dbReference>
<organism evidence="3 4">
    <name type="scientific">Kribbella antiqua</name>
    <dbReference type="NCBI Taxonomy" id="2512217"/>
    <lineage>
        <taxon>Bacteria</taxon>
        <taxon>Bacillati</taxon>
        <taxon>Actinomycetota</taxon>
        <taxon>Actinomycetes</taxon>
        <taxon>Propionibacteriales</taxon>
        <taxon>Kribbellaceae</taxon>
        <taxon>Kribbella</taxon>
    </lineage>
</organism>
<feature type="domain" description="DUF8094" evidence="2">
    <location>
        <begin position="258"/>
        <end position="547"/>
    </location>
</feature>
<evidence type="ECO:0000313" key="3">
    <source>
        <dbReference type="EMBL" id="TCO37790.1"/>
    </source>
</evidence>
<reference evidence="3 4" key="1">
    <citation type="journal article" date="2015" name="Stand. Genomic Sci.">
        <title>Genomic Encyclopedia of Bacterial and Archaeal Type Strains, Phase III: the genomes of soil and plant-associated and newly described type strains.</title>
        <authorList>
            <person name="Whitman W.B."/>
            <person name="Woyke T."/>
            <person name="Klenk H.P."/>
            <person name="Zhou Y."/>
            <person name="Lilburn T.G."/>
            <person name="Beck B.J."/>
            <person name="De Vos P."/>
            <person name="Vandamme P."/>
            <person name="Eisen J.A."/>
            <person name="Garrity G."/>
            <person name="Hugenholtz P."/>
            <person name="Kyrpides N.C."/>
        </authorList>
    </citation>
    <scope>NUCLEOTIDE SEQUENCE [LARGE SCALE GENOMIC DNA]</scope>
    <source>
        <strain evidence="3 4">VKM Ac-2541</strain>
    </source>
</reference>
<proteinExistence type="predicted"/>
<dbReference type="AlphaFoldDB" id="A0A4V2S1T1"/>
<sequence>MRVVRSVLGVLLALIGLIVGAAGAVAAFWIVGPDNTAYAGEQHLSSKGMAIATRPDLLDQHGPTLHVDARSSNGKPVFVGVARDFDVASYLKGTAHTSLVQVEYPIALTTQDQKGSSSPLAAPDGLDWWVTKAAGAGTQSIAWPIADGPYDVVIMSADGKTAPDVQVKLGIEIPNAFLASLAVLVLGLLLIAGGIFLILGRRRRPVAPAPVVAEGYAPPQHQTPVGPLRRVVAVTAVLALVSGCSAIPKSDTVDALTRPAVTDDAAVALIKHYNEINNKANSTRSNTLIATVEGGALLRQDLADYTIDRAGKAEPIRAFTYTSPVIGAPTFGSYPMRFVSSAGITGNKEYRHLGLWERETAGSPWLMTFSAGPKATAKLPDLAGLRSVSKADGATLAAAPQVAANNLAAYLTGGAKSSHAAAFTPNADLSQLLAGIAKAKAEMAKQPAVFGKVTNAFTAEPSSAFMTKSGSALAFVTLTDRYSVLAGAGYQLGWGQAPETAFSPSAVKYQGALTKTTLHDAVLVIPPKGKGKIQILTFESQIVDAGGY</sequence>
<name>A0A4V2S1T1_9ACTN</name>
<keyword evidence="1" id="KW-1133">Transmembrane helix</keyword>
<evidence type="ECO:0000259" key="2">
    <source>
        <dbReference type="Pfam" id="PF26366"/>
    </source>
</evidence>